<reference evidence="1 2" key="1">
    <citation type="submission" date="2013-02" db="EMBL/GenBank/DDBJ databases">
        <title>The Genome Sequence of Acinetobacter venetianus CIP 110063.</title>
        <authorList>
            <consortium name="The Broad Institute Genome Sequencing Platform"/>
            <consortium name="The Broad Institute Genome Sequencing Center for Infectious Disease"/>
            <person name="Cerqueira G."/>
            <person name="Feldgarden M."/>
            <person name="Courvalin P."/>
            <person name="Perichon B."/>
            <person name="Grillot-Courvalin C."/>
            <person name="Clermont D."/>
            <person name="Rocha E."/>
            <person name="Yoon E.-J."/>
            <person name="Nemec A."/>
            <person name="Walker B."/>
            <person name="Young S.K."/>
            <person name="Zeng Q."/>
            <person name="Gargeya S."/>
            <person name="Fitzgerald M."/>
            <person name="Haas B."/>
            <person name="Abouelleil A."/>
            <person name="Alvarado L."/>
            <person name="Arachchi H.M."/>
            <person name="Berlin A.M."/>
            <person name="Chapman S.B."/>
            <person name="Dewar J."/>
            <person name="Goldberg J."/>
            <person name="Griggs A."/>
            <person name="Gujja S."/>
            <person name="Hansen M."/>
            <person name="Howarth C."/>
            <person name="Imamovic A."/>
            <person name="Larimer J."/>
            <person name="McCowan C."/>
            <person name="Murphy C."/>
            <person name="Neiman D."/>
            <person name="Pearson M."/>
            <person name="Priest M."/>
            <person name="Roberts A."/>
            <person name="Saif S."/>
            <person name="Shea T."/>
            <person name="Sisk P."/>
            <person name="Sykes S."/>
            <person name="Wortman J."/>
            <person name="Nusbaum C."/>
            <person name="Birren B."/>
        </authorList>
    </citation>
    <scope>NUCLEOTIDE SEQUENCE [LARGE SCALE GENOMIC DNA]</scope>
    <source>
        <strain evidence="2">ATCC 31012 / DSM 23050 / BCRC 14357 / CCUG 45561 / CIP 110063 / KCTC 2702 / LMG 19082 / RAG-1</strain>
    </source>
</reference>
<evidence type="ECO:0000313" key="1">
    <source>
        <dbReference type="EMBL" id="ENV36852.1"/>
    </source>
</evidence>
<dbReference type="HOGENOM" id="CLU_078704_0_0_6"/>
<protein>
    <submittedName>
        <fullName evidence="1">Uncharacterized protein</fullName>
    </submittedName>
</protein>
<comment type="caution">
    <text evidence="1">The sequence shown here is derived from an EMBL/GenBank/DDBJ whole genome shotgun (WGS) entry which is preliminary data.</text>
</comment>
<dbReference type="Proteomes" id="UP000018445">
    <property type="component" value="Unassembled WGS sequence"/>
</dbReference>
<name>N8YJ65_ACIVR</name>
<proteinExistence type="predicted"/>
<gene>
    <name evidence="1" type="ORF">F959_01659</name>
</gene>
<dbReference type="RefSeq" id="WP_004879024.1">
    <property type="nucleotide sequence ID" value="NZ_AKIQ01000062.1"/>
</dbReference>
<evidence type="ECO:0000313" key="2">
    <source>
        <dbReference type="Proteomes" id="UP000018445"/>
    </source>
</evidence>
<dbReference type="PATRIC" id="fig|1191460.12.peg.1644"/>
<dbReference type="EMBL" id="APPO01000013">
    <property type="protein sequence ID" value="ENV36852.1"/>
    <property type="molecule type" value="Genomic_DNA"/>
</dbReference>
<dbReference type="AlphaFoldDB" id="N8YJ65"/>
<keyword evidence="2" id="KW-1185">Reference proteome</keyword>
<dbReference type="OrthoDB" id="6683797at2"/>
<dbReference type="GeneID" id="58194536"/>
<organism evidence="1 2">
    <name type="scientific">Acinetobacter venetianus (strain ATCC 31012 / DSM 23050 / BCRC 14357 / CCUG 45561 / CIP 110063 / KCTC 2702 / LMG 19082 / RAG-1)</name>
    <dbReference type="NCBI Taxonomy" id="1191460"/>
    <lineage>
        <taxon>Bacteria</taxon>
        <taxon>Pseudomonadati</taxon>
        <taxon>Pseudomonadota</taxon>
        <taxon>Gammaproteobacteria</taxon>
        <taxon>Moraxellales</taxon>
        <taxon>Moraxellaceae</taxon>
        <taxon>Acinetobacter</taxon>
    </lineage>
</organism>
<accession>N8YJ65</accession>
<sequence>MSETGRKTKRITYNLYDRGRSHSGKDRSNVDMKEMINRINDPMVQDMIKSGTFYGYNGHEIRRRYGMNPPDSVIIDGKVVYLERSIRTLESYAEPNGDVTHVHEFLENESGEFARKQYLARAGGFSSAQNYKRAGLSLIPVGFYGFDYVMQPNYTTNVGDGQLFDGLAIPEEQDGLVASFDDATDIAQLSASDAMIVHLLEQQILRDFDNIHIQSQLLEMNGQALDQIDTLSNQLHRKERREALQLQRKQDLYSGMIGEIRSFDSVCEEANELLSESDLTRMRLSGEKPKNKESKPRIFKSMFRFGG</sequence>
<dbReference type="eggNOG" id="ENOG5032S2Z">
    <property type="taxonomic scope" value="Bacteria"/>
</dbReference>